<keyword evidence="2" id="KW-1185">Reference proteome</keyword>
<dbReference type="EMBL" id="JBHRUH010000012">
    <property type="protein sequence ID" value="MFC3291785.1"/>
    <property type="molecule type" value="Genomic_DNA"/>
</dbReference>
<dbReference type="Proteomes" id="UP001595640">
    <property type="component" value="Unassembled WGS sequence"/>
</dbReference>
<dbReference type="InterPro" id="IPR049457">
    <property type="entry name" value="Emfourin"/>
</dbReference>
<sequence>MSQSTPRLGPHSVLLIRREGGIAHFPGLASPRRIRCAQCTEEQRQWIQSLLEQAGQYLDIEGGADRRRFCLEITEEDASTSPTWTLSFDESQAPAALIRLWQHGMLEE</sequence>
<name>A0ABV7LZW8_9GAMM</name>
<evidence type="ECO:0000313" key="2">
    <source>
        <dbReference type="Proteomes" id="UP001595640"/>
    </source>
</evidence>
<comment type="caution">
    <text evidence="1">The sequence shown here is derived from an EMBL/GenBank/DDBJ whole genome shotgun (WGS) entry which is preliminary data.</text>
</comment>
<dbReference type="Pfam" id="PF20242">
    <property type="entry name" value="Emfourin"/>
    <property type="match status" value="1"/>
</dbReference>
<evidence type="ECO:0000313" key="1">
    <source>
        <dbReference type="EMBL" id="MFC3291785.1"/>
    </source>
</evidence>
<organism evidence="1 2">
    <name type="scientific">Modicisalibacter luteus</name>
    <dbReference type="NCBI Taxonomy" id="453962"/>
    <lineage>
        <taxon>Bacteria</taxon>
        <taxon>Pseudomonadati</taxon>
        <taxon>Pseudomonadota</taxon>
        <taxon>Gammaproteobacteria</taxon>
        <taxon>Oceanospirillales</taxon>
        <taxon>Halomonadaceae</taxon>
        <taxon>Modicisalibacter</taxon>
    </lineage>
</organism>
<accession>A0ABV7LZW8</accession>
<reference evidence="2" key="1">
    <citation type="journal article" date="2019" name="Int. J. Syst. Evol. Microbiol.">
        <title>The Global Catalogue of Microorganisms (GCM) 10K type strain sequencing project: providing services to taxonomists for standard genome sequencing and annotation.</title>
        <authorList>
            <consortium name="The Broad Institute Genomics Platform"/>
            <consortium name="The Broad Institute Genome Sequencing Center for Infectious Disease"/>
            <person name="Wu L."/>
            <person name="Ma J."/>
        </authorList>
    </citation>
    <scope>NUCLEOTIDE SEQUENCE [LARGE SCALE GENOMIC DNA]</scope>
    <source>
        <strain evidence="2">KCTC 12847</strain>
    </source>
</reference>
<protein>
    <submittedName>
        <fullName evidence="1">Protealysin inhibitor emfourin</fullName>
    </submittedName>
</protein>
<proteinExistence type="predicted"/>
<dbReference type="RefSeq" id="WP_019017232.1">
    <property type="nucleotide sequence ID" value="NZ_BMXD01000003.1"/>
</dbReference>
<gene>
    <name evidence="1" type="ORF">ACFOEI_06860</name>
</gene>